<gene>
    <name evidence="1" type="ORF">S03H2_40051</name>
</gene>
<accession>X1H906</accession>
<organism evidence="1">
    <name type="scientific">marine sediment metagenome</name>
    <dbReference type="NCBI Taxonomy" id="412755"/>
    <lineage>
        <taxon>unclassified sequences</taxon>
        <taxon>metagenomes</taxon>
        <taxon>ecological metagenomes</taxon>
    </lineage>
</organism>
<reference evidence="1" key="1">
    <citation type="journal article" date="2014" name="Front. Microbiol.">
        <title>High frequency of phylogenetically diverse reductive dehalogenase-homologous genes in deep subseafloor sedimentary metagenomes.</title>
        <authorList>
            <person name="Kawai M."/>
            <person name="Futagami T."/>
            <person name="Toyoda A."/>
            <person name="Takaki Y."/>
            <person name="Nishi S."/>
            <person name="Hori S."/>
            <person name="Arai W."/>
            <person name="Tsubouchi T."/>
            <person name="Morono Y."/>
            <person name="Uchiyama I."/>
            <person name="Ito T."/>
            <person name="Fujiyama A."/>
            <person name="Inagaki F."/>
            <person name="Takami H."/>
        </authorList>
    </citation>
    <scope>NUCLEOTIDE SEQUENCE</scope>
    <source>
        <strain evidence="1">Expedition CK06-06</strain>
    </source>
</reference>
<proteinExistence type="predicted"/>
<name>X1H906_9ZZZZ</name>
<dbReference type="AlphaFoldDB" id="X1H906"/>
<protein>
    <recommendedName>
        <fullName evidence="2">Glycogen debranching enzyme C-terminal domain-containing protein</fullName>
    </recommendedName>
</protein>
<dbReference type="EMBL" id="BARU01024803">
    <property type="protein sequence ID" value="GAH53520.1"/>
    <property type="molecule type" value="Genomic_DNA"/>
</dbReference>
<feature type="non-terminal residue" evidence="1">
    <location>
        <position position="1"/>
    </location>
</feature>
<comment type="caution">
    <text evidence="1">The sequence shown here is derived from an EMBL/GenBank/DDBJ whole genome shotgun (WGS) entry which is preliminary data.</text>
</comment>
<evidence type="ECO:0008006" key="2">
    <source>
        <dbReference type="Google" id="ProtNLM"/>
    </source>
</evidence>
<evidence type="ECO:0000313" key="1">
    <source>
        <dbReference type="EMBL" id="GAH53520.1"/>
    </source>
</evidence>
<sequence length="69" mass="8713">GLNSPFDEIDRAEEVLRWTIDKMWNKKGYFNYQITRFYKNTIPYMRWSQAWMFYAMMKMQYVKHMKQRA</sequence>